<dbReference type="PANTHER" id="PTHR24330">
    <property type="entry name" value="HOMEOBOX PROTEIN BARH-LIKE"/>
    <property type="match status" value="1"/>
</dbReference>
<feature type="compositionally biased region" description="Low complexity" evidence="1">
    <location>
        <begin position="795"/>
        <end position="804"/>
    </location>
</feature>
<name>A0A075M6Z9_9CHLO</name>
<sequence length="1045" mass="112370">MEADPGDGGTDDNREHRRVVHLRSIPGTQSMEASPPDRTPSSRRPSVDIPPDFLPCMATPPPPPTGPPHGSGALPVSTPPRTTLALRPLRPQHSSASGTLQTHTPTQQRLWLMEGSEGGGAPPAAAAAAASRPGAPSDAQEAAWSDMEQGGSTTPRVVLRAVRSLQENLTRGQGAPGERDAGAVDAGSTARPLHFRPPSVVSFDWGPGLQNLGLRGAHGHSAAVGAPSVEFVVPQRQHGSGLGAAYGLVQQQPSPRPSSMPLDPHNLVQQQRQQQPQQQQQQQQQPQHQQQMQRQGGALGQIVLHAPQMNLGALSGPVVDEQQDYEDDDDEDDAVISQTTVPIGDLPVETIDVTVAVRIGASSSRRPKSGSGRAMDDDLKTGYVKGPICGVFDLKRYLAETSCIKYKGEYVSRSAFEKEGKSKMAKWYRSIRALPDLMTMEDWLKRYGLPVLKGPPRRSRKQAERKAGPPRARELQLTASPQADSNSAGAHLPTGTSNLDSGRMRDSDPLASIPGRPTHPQPPKQLPNNLPIRHPDPRFLQRLMNTLPASQHFMVPGLSLPEPGSSLRGRDATGSGSSAHRAQFRLSELTPRVSSCGGDEGHASALHPPAAAAHGTQAALMTQDAADAERLNATAGLQTAPRDEGSVACVPQGTERHRAGGRGGDNEVWEVSDSDPAAGNRLQHPGHPAFDNSADRAEQIQPSQLRPQMPVASRTPASQMPPHWAAAAHAKMGPQGPAMFRPRSGQVPVRHEDYLQEGKSSEVGEMDCRLPRVQSTASAALPMLLPTQPPPPAPQQQQQQQQPPTYGQHSVQPPLLPVLQPLPRRRRRRDDLDVQDGQYSLPGASLDEQQSLRGAPLTGWPGTYANWEYPYGETQQQQQQLPQQLQQQQQQQLHGEHARQLTERSEHQRVLRITPLSETSPQGGQGPHGGTAARIPAQQMQESQPQAVLRLRRANAMAGNAPDDRDADGQQAGQDAFGQGPANVGTGAGAAEQGVGQGRDHSRFRATDNRYMYGDLGADSGGVEILGAHTDNPQARRRRTAQFEK</sequence>
<gene>
    <name evidence="2" type="primary">regA</name>
</gene>
<feature type="compositionally biased region" description="Low complexity" evidence="1">
    <location>
        <begin position="250"/>
        <end position="259"/>
    </location>
</feature>
<feature type="compositionally biased region" description="Basic and acidic residues" evidence="1">
    <location>
        <begin position="894"/>
        <end position="907"/>
    </location>
</feature>
<feature type="compositionally biased region" description="Polar residues" evidence="1">
    <location>
        <begin position="92"/>
        <end position="109"/>
    </location>
</feature>
<dbReference type="PANTHER" id="PTHR24330:SF19">
    <property type="entry name" value="MEDIATOR OF RNA POLYMERASE II TRANSCRIPTION SUBUNIT 29"/>
    <property type="match status" value="1"/>
</dbReference>
<feature type="compositionally biased region" description="Low complexity" evidence="1">
    <location>
        <begin position="969"/>
        <end position="994"/>
    </location>
</feature>
<feature type="compositionally biased region" description="Low complexity" evidence="1">
    <location>
        <begin position="122"/>
        <end position="139"/>
    </location>
</feature>
<feature type="compositionally biased region" description="Low complexity" evidence="1">
    <location>
        <begin position="875"/>
        <end position="893"/>
    </location>
</feature>
<organism evidence="2">
    <name type="scientific">Volvox ferrisii</name>
    <dbReference type="NCBI Taxonomy" id="1075618"/>
    <lineage>
        <taxon>Eukaryota</taxon>
        <taxon>Viridiplantae</taxon>
        <taxon>Chlorophyta</taxon>
        <taxon>core chlorophytes</taxon>
        <taxon>Chlorophyceae</taxon>
        <taxon>CS clade</taxon>
        <taxon>Chlamydomonadales</taxon>
        <taxon>Volvocaceae</taxon>
        <taxon>Volvox</taxon>
    </lineage>
</organism>
<feature type="region of interest" description="Disordered" evidence="1">
    <location>
        <begin position="1"/>
        <end position="154"/>
    </location>
</feature>
<feature type="region of interest" description="Disordered" evidence="1">
    <location>
        <begin position="450"/>
        <end position="536"/>
    </location>
</feature>
<feature type="region of interest" description="Disordered" evidence="1">
    <location>
        <begin position="1022"/>
        <end position="1045"/>
    </location>
</feature>
<evidence type="ECO:0000256" key="1">
    <source>
        <dbReference type="SAM" id="MobiDB-lite"/>
    </source>
</evidence>
<feature type="region of interest" description="Disordered" evidence="1">
    <location>
        <begin position="959"/>
        <end position="1003"/>
    </location>
</feature>
<feature type="compositionally biased region" description="Basic and acidic residues" evidence="1">
    <location>
        <begin position="461"/>
        <end position="474"/>
    </location>
</feature>
<feature type="compositionally biased region" description="Basic residues" evidence="1">
    <location>
        <begin position="1035"/>
        <end position="1045"/>
    </location>
</feature>
<feature type="compositionally biased region" description="Pro residues" evidence="1">
    <location>
        <begin position="58"/>
        <end position="67"/>
    </location>
</feature>
<feature type="region of interest" description="Disordered" evidence="1">
    <location>
        <begin position="168"/>
        <end position="191"/>
    </location>
</feature>
<protein>
    <submittedName>
        <fullName evidence="2">RegA</fullName>
    </submittedName>
</protein>
<feature type="compositionally biased region" description="Low complexity" evidence="1">
    <location>
        <begin position="269"/>
        <end position="295"/>
    </location>
</feature>
<feature type="region of interest" description="Disordered" evidence="1">
    <location>
        <begin position="873"/>
        <end position="907"/>
    </location>
</feature>
<proteinExistence type="predicted"/>
<dbReference type="AlphaFoldDB" id="A0A075M6Z9"/>
<dbReference type="EMBL" id="KF607039">
    <property type="protein sequence ID" value="AIF73523.1"/>
    <property type="molecule type" value="Genomic_DNA"/>
</dbReference>
<feature type="region of interest" description="Disordered" evidence="1">
    <location>
        <begin position="652"/>
        <end position="707"/>
    </location>
</feature>
<accession>A0A075M6Z9</accession>
<feature type="region of interest" description="Disordered" evidence="1">
    <location>
        <begin position="783"/>
        <end position="859"/>
    </location>
</feature>
<feature type="region of interest" description="Disordered" evidence="1">
    <location>
        <begin position="248"/>
        <end position="296"/>
    </location>
</feature>
<feature type="compositionally biased region" description="Low complexity" evidence="1">
    <location>
        <begin position="811"/>
        <end position="822"/>
    </location>
</feature>
<evidence type="ECO:0000313" key="2">
    <source>
        <dbReference type="EMBL" id="AIF73523.1"/>
    </source>
</evidence>
<dbReference type="InterPro" id="IPR052145">
    <property type="entry name" value="Mediator/Homeobox_domain"/>
</dbReference>
<feature type="compositionally biased region" description="Polar residues" evidence="1">
    <location>
        <begin position="477"/>
        <end position="500"/>
    </location>
</feature>
<reference evidence="2" key="1">
    <citation type="journal article" date="2014" name="Evolution">
        <title>Early evolution of the genetic basis for soma in the volvocaceae.</title>
        <authorList>
            <person name="Hanschen E.R."/>
            <person name="Ferris P.J."/>
            <person name="Michod R.E."/>
        </authorList>
    </citation>
    <scope>NUCLEOTIDE SEQUENCE</scope>
</reference>